<reference evidence="2 3" key="1">
    <citation type="submission" date="2014-12" db="EMBL/GenBank/DDBJ databases">
        <authorList>
            <person name="Kuzmanovic N."/>
            <person name="Pulawska J."/>
            <person name="Obradovic A."/>
        </authorList>
    </citation>
    <scope>NUCLEOTIDE SEQUENCE [LARGE SCALE GENOMIC DNA]</scope>
    <source>
        <strain evidence="2 3">KFB 330</strain>
        <plasmid evidence="2">pTi</plasmid>
    </source>
</reference>
<dbReference type="Proteomes" id="UP000032564">
    <property type="component" value="Unassembled WGS sequence"/>
</dbReference>
<dbReference type="EMBL" id="JWIT01000041">
    <property type="protein sequence ID" value="KJF70232.1"/>
    <property type="molecule type" value="Genomic_DNA"/>
</dbReference>
<dbReference type="InterPro" id="IPR029068">
    <property type="entry name" value="Glyas_Bleomycin-R_OHBP_Dase"/>
</dbReference>
<geneLocation type="plasmid" evidence="2">
    <name>pTi</name>
</geneLocation>
<feature type="domain" description="VOC" evidence="1">
    <location>
        <begin position="2"/>
        <end position="113"/>
    </location>
</feature>
<proteinExistence type="predicted"/>
<comment type="caution">
    <text evidence="2">The sequence shown here is derived from an EMBL/GenBank/DDBJ whole genome shotgun (WGS) entry which is preliminary data.</text>
</comment>
<evidence type="ECO:0000259" key="1">
    <source>
        <dbReference type="PROSITE" id="PS51819"/>
    </source>
</evidence>
<gene>
    <name evidence="2" type="ORF">RP75_27405</name>
</gene>
<name>A0ABR5CZJ1_9HYPH</name>
<sequence length="114" mass="12742">MSLKFLTLYAKQLDRTVAVYEALGIEFEREKHGDGPIHFSHSTRDLIIEIYPAGSRVVAESMILGFTVTDLATVRNLLLENGVTILKDIDVVDGATRMIFEDPDGRRLFISTDA</sequence>
<evidence type="ECO:0000313" key="3">
    <source>
        <dbReference type="Proteomes" id="UP000032564"/>
    </source>
</evidence>
<dbReference type="Gene3D" id="3.10.180.10">
    <property type="entry name" value="2,3-Dihydroxybiphenyl 1,2-Dioxygenase, domain 1"/>
    <property type="match status" value="1"/>
</dbReference>
<keyword evidence="2" id="KW-0614">Plasmid</keyword>
<dbReference type="Pfam" id="PF00903">
    <property type="entry name" value="Glyoxalase"/>
    <property type="match status" value="1"/>
</dbReference>
<dbReference type="InterPro" id="IPR037523">
    <property type="entry name" value="VOC_core"/>
</dbReference>
<dbReference type="InterPro" id="IPR004360">
    <property type="entry name" value="Glyas_Fos-R_dOase_dom"/>
</dbReference>
<protein>
    <recommendedName>
        <fullName evidence="1">VOC domain-containing protein</fullName>
    </recommendedName>
</protein>
<dbReference type="PROSITE" id="PS51819">
    <property type="entry name" value="VOC"/>
    <property type="match status" value="1"/>
</dbReference>
<organism evidence="2 3">
    <name type="scientific">Agrobacterium arsenijevicii</name>
    <dbReference type="NCBI Taxonomy" id="1585697"/>
    <lineage>
        <taxon>Bacteria</taxon>
        <taxon>Pseudomonadati</taxon>
        <taxon>Pseudomonadota</taxon>
        <taxon>Alphaproteobacteria</taxon>
        <taxon>Hyphomicrobiales</taxon>
        <taxon>Rhizobiaceae</taxon>
        <taxon>Rhizobium/Agrobacterium group</taxon>
        <taxon>Agrobacterium</taxon>
    </lineage>
</organism>
<evidence type="ECO:0000313" key="2">
    <source>
        <dbReference type="EMBL" id="KJF70232.1"/>
    </source>
</evidence>
<keyword evidence="3" id="KW-1185">Reference proteome</keyword>
<accession>A0ABR5CZJ1</accession>
<dbReference type="RefSeq" id="WP_045024388.1">
    <property type="nucleotide sequence ID" value="NZ_CP166108.1"/>
</dbReference>
<dbReference type="SUPFAM" id="SSF54593">
    <property type="entry name" value="Glyoxalase/Bleomycin resistance protein/Dihydroxybiphenyl dioxygenase"/>
    <property type="match status" value="1"/>
</dbReference>